<dbReference type="InterPro" id="IPR002747">
    <property type="entry name" value="SAM_OH_AdoTrfase"/>
</dbReference>
<dbReference type="SUPFAM" id="SSF102522">
    <property type="entry name" value="Bacterial fluorinating enzyme, N-terminal domain"/>
    <property type="match status" value="1"/>
</dbReference>
<feature type="compositionally biased region" description="Basic residues" evidence="1">
    <location>
        <begin position="119"/>
        <end position="137"/>
    </location>
</feature>
<evidence type="ECO:0000313" key="3">
    <source>
        <dbReference type="EMBL" id="NMH97426.1"/>
    </source>
</evidence>
<dbReference type="InterPro" id="IPR046469">
    <property type="entry name" value="SAM_HAT_N"/>
</dbReference>
<dbReference type="Gene3D" id="3.40.50.10790">
    <property type="entry name" value="S-adenosyl-l-methionine hydroxide adenosyltransferase, N-terminal"/>
    <property type="match status" value="1"/>
</dbReference>
<evidence type="ECO:0000313" key="4">
    <source>
        <dbReference type="Proteomes" id="UP000820669"/>
    </source>
</evidence>
<feature type="compositionally biased region" description="Low complexity" evidence="1">
    <location>
        <begin position="153"/>
        <end position="163"/>
    </location>
</feature>
<feature type="domain" description="S-adenosyl-l-methionine hydroxide adenosyltransferase N-terminal" evidence="2">
    <location>
        <begin position="6"/>
        <end position="118"/>
    </location>
</feature>
<evidence type="ECO:0000259" key="2">
    <source>
        <dbReference type="Pfam" id="PF01887"/>
    </source>
</evidence>
<feature type="region of interest" description="Disordered" evidence="1">
    <location>
        <begin position="119"/>
        <end position="163"/>
    </location>
</feature>
<gene>
    <name evidence="3" type="ORF">HF526_08900</name>
</gene>
<dbReference type="PANTHER" id="PTHR35092">
    <property type="entry name" value="CHLORINASE MJ1651"/>
    <property type="match status" value="1"/>
</dbReference>
<keyword evidence="4" id="KW-1185">Reference proteome</keyword>
<comment type="caution">
    <text evidence="3">The sequence shown here is derived from an EMBL/GenBank/DDBJ whole genome shotgun (WGS) entry which is preliminary data.</text>
</comment>
<dbReference type="EMBL" id="JAAXLA010000012">
    <property type="protein sequence ID" value="NMH97426.1"/>
    <property type="molecule type" value="Genomic_DNA"/>
</dbReference>
<proteinExistence type="predicted"/>
<dbReference type="Proteomes" id="UP000820669">
    <property type="component" value="Unassembled WGS sequence"/>
</dbReference>
<dbReference type="Pfam" id="PF01887">
    <property type="entry name" value="SAM_HAT_N"/>
    <property type="match status" value="1"/>
</dbReference>
<reference evidence="3 4" key="1">
    <citation type="submission" date="2020-04" db="EMBL/GenBank/DDBJ databases">
        <authorList>
            <person name="Klaysubun C."/>
            <person name="Duangmal K."/>
            <person name="Lipun K."/>
        </authorList>
    </citation>
    <scope>NUCLEOTIDE SEQUENCE [LARGE SCALE GENOMIC DNA]</scope>
    <source>
        <strain evidence="3 4">K10HN5</strain>
    </source>
</reference>
<dbReference type="PANTHER" id="PTHR35092:SF1">
    <property type="entry name" value="CHLORINASE MJ1651"/>
    <property type="match status" value="1"/>
</dbReference>
<name>A0ABX1SAP0_9PSEU</name>
<organism evidence="3 4">
    <name type="scientific">Pseudonocardia acidicola</name>
    <dbReference type="NCBI Taxonomy" id="2724939"/>
    <lineage>
        <taxon>Bacteria</taxon>
        <taxon>Bacillati</taxon>
        <taxon>Actinomycetota</taxon>
        <taxon>Actinomycetes</taxon>
        <taxon>Pseudonocardiales</taxon>
        <taxon>Pseudonocardiaceae</taxon>
        <taxon>Pseudonocardia</taxon>
    </lineage>
</organism>
<dbReference type="InterPro" id="IPR023228">
    <property type="entry name" value="SAM_OH_AdoTrfase_N_sf"/>
</dbReference>
<evidence type="ECO:0000256" key="1">
    <source>
        <dbReference type="SAM" id="MobiDB-lite"/>
    </source>
</evidence>
<protein>
    <submittedName>
        <fullName evidence="3">SAM-dependent chlorinase/fluorinase</fullName>
    </submittedName>
</protein>
<accession>A0ABX1SAP0</accession>
<sequence>MRFGWISFTTDYGLDDGFVAACTGIIARIAPQARVIDVSHGVPPQDVRRGATVLAQTAPYLPAAVHLAVVDPGVGTARRGVAVVAPGGVLVGPDNGLLIPAAEALGGVQAAHELASPHRRGGRVRGLGRVRRRRGERRLRGTPAGDRARRPGRAAAGGLRSAG</sequence>